<evidence type="ECO:0000256" key="1">
    <source>
        <dbReference type="SAM" id="MobiDB-lite"/>
    </source>
</evidence>
<reference evidence="2 4" key="1">
    <citation type="submission" date="2018-02" db="EMBL/GenBank/DDBJ databases">
        <title>Fusarium culmorum secondary metabolites in fungal-bacterial-plant interactions.</title>
        <authorList>
            <person name="Schmidt R."/>
        </authorList>
    </citation>
    <scope>NUCLEOTIDE SEQUENCE [LARGE SCALE GENOMIC DNA]</scope>
    <source>
        <strain evidence="2 4">PV</strain>
    </source>
</reference>
<reference evidence="3" key="2">
    <citation type="submission" date="2020-11" db="EMBL/GenBank/DDBJ databases">
        <title>The chromosome-scale genome resource for two endophytic Fusarium species: F. culmorum and F. pseudograminearum.</title>
        <authorList>
            <person name="Yuan Z."/>
        </authorList>
    </citation>
    <scope>NUCLEOTIDE SEQUENCE</scope>
    <source>
        <strain evidence="3">Class2-1B</strain>
    </source>
</reference>
<sequence length="113" mass="12772">MCLGSFKFWKKLRKDPDDSSIHPRPSGFVLSPVDHVISTGPIPSAASAASVASVESMPNVVAEFQEQLWKRAYNDFRDKESDLAPYMEDNQQTIKLSPQEKWDQMRETAEEGL</sequence>
<feature type="compositionally biased region" description="Basic and acidic residues" evidence="1">
    <location>
        <begin position="98"/>
        <end position="113"/>
    </location>
</feature>
<evidence type="ECO:0000313" key="3">
    <source>
        <dbReference type="EMBL" id="QPC65898.1"/>
    </source>
</evidence>
<dbReference type="Proteomes" id="UP000241587">
    <property type="component" value="Unassembled WGS sequence"/>
</dbReference>
<proteinExistence type="predicted"/>
<evidence type="ECO:0000313" key="4">
    <source>
        <dbReference type="Proteomes" id="UP000241587"/>
    </source>
</evidence>
<dbReference type="AlphaFoldDB" id="A0A2T4H6E3"/>
<accession>A0A2T4H6E3</accession>
<gene>
    <name evidence="2" type="ORF">FCULG_00002806</name>
    <name evidence="3" type="ORF">HYE67_008129</name>
</gene>
<dbReference type="EMBL" id="CP064750">
    <property type="protein sequence ID" value="QPC65898.1"/>
    <property type="molecule type" value="Genomic_DNA"/>
</dbReference>
<dbReference type="Proteomes" id="UP000663297">
    <property type="component" value="Chromosome 4"/>
</dbReference>
<keyword evidence="4" id="KW-1185">Reference proteome</keyword>
<dbReference type="EMBL" id="PVEM01000001">
    <property type="protein sequence ID" value="PTD11359.1"/>
    <property type="molecule type" value="Genomic_DNA"/>
</dbReference>
<organism evidence="2 4">
    <name type="scientific">Fusarium culmorum</name>
    <dbReference type="NCBI Taxonomy" id="5516"/>
    <lineage>
        <taxon>Eukaryota</taxon>
        <taxon>Fungi</taxon>
        <taxon>Dikarya</taxon>
        <taxon>Ascomycota</taxon>
        <taxon>Pezizomycotina</taxon>
        <taxon>Sordariomycetes</taxon>
        <taxon>Hypocreomycetidae</taxon>
        <taxon>Hypocreales</taxon>
        <taxon>Nectriaceae</taxon>
        <taxon>Fusarium</taxon>
    </lineage>
</organism>
<feature type="region of interest" description="Disordered" evidence="1">
    <location>
        <begin position="82"/>
        <end position="113"/>
    </location>
</feature>
<protein>
    <submittedName>
        <fullName evidence="2">Uncharacterized protein</fullName>
    </submittedName>
</protein>
<evidence type="ECO:0000313" key="2">
    <source>
        <dbReference type="EMBL" id="PTD11359.1"/>
    </source>
</evidence>
<name>A0A2T4H6E3_FUSCU</name>